<accession>A0A8I6S1M0</accession>
<dbReference type="GO" id="GO:0004095">
    <property type="term" value="F:carnitine O-palmitoyltransferase activity"/>
    <property type="evidence" value="ECO:0007669"/>
    <property type="project" value="TreeGrafter"/>
</dbReference>
<evidence type="ECO:0000259" key="11">
    <source>
        <dbReference type="Pfam" id="PF00755"/>
    </source>
</evidence>
<evidence type="ECO:0000256" key="10">
    <source>
        <dbReference type="RuleBase" id="RU003801"/>
    </source>
</evidence>
<dbReference type="FunFam" id="1.10.275.20:FF:000001">
    <property type="entry name" value="carnitine O-palmitoyltransferase 2, mitochondrial"/>
    <property type="match status" value="1"/>
</dbReference>
<organism evidence="12 13">
    <name type="scientific">Cimex lectularius</name>
    <name type="common">Bed bug</name>
    <name type="synonym">Acanthia lectularia</name>
    <dbReference type="NCBI Taxonomy" id="79782"/>
    <lineage>
        <taxon>Eukaryota</taxon>
        <taxon>Metazoa</taxon>
        <taxon>Ecdysozoa</taxon>
        <taxon>Arthropoda</taxon>
        <taxon>Hexapoda</taxon>
        <taxon>Insecta</taxon>
        <taxon>Pterygota</taxon>
        <taxon>Neoptera</taxon>
        <taxon>Paraneoptera</taxon>
        <taxon>Hemiptera</taxon>
        <taxon>Heteroptera</taxon>
        <taxon>Panheteroptera</taxon>
        <taxon>Cimicomorpha</taxon>
        <taxon>Cimicidae</taxon>
        <taxon>Cimex</taxon>
    </lineage>
</organism>
<proteinExistence type="inferred from homology"/>
<dbReference type="Proteomes" id="UP000494040">
    <property type="component" value="Unassembled WGS sequence"/>
</dbReference>
<dbReference type="KEGG" id="clec:106670487"/>
<dbReference type="InterPro" id="IPR000542">
    <property type="entry name" value="Carn_acyl_trans"/>
</dbReference>
<dbReference type="Pfam" id="PF00755">
    <property type="entry name" value="Carn_acyltransf"/>
    <property type="match status" value="1"/>
</dbReference>
<evidence type="ECO:0000256" key="9">
    <source>
        <dbReference type="PIRSR" id="PIRSR600542-1"/>
    </source>
</evidence>
<evidence type="ECO:0000313" key="12">
    <source>
        <dbReference type="EnsemblMetazoa" id="XP_014256388.1"/>
    </source>
</evidence>
<dbReference type="UniPathway" id="UPA00659"/>
<evidence type="ECO:0000256" key="6">
    <source>
        <dbReference type="ARBA" id="ARBA00023098"/>
    </source>
</evidence>
<evidence type="ECO:0000313" key="13">
    <source>
        <dbReference type="Proteomes" id="UP000494040"/>
    </source>
</evidence>
<dbReference type="CTD" id="1376"/>
<dbReference type="Gene3D" id="3.30.559.10">
    <property type="entry name" value="Chloramphenicol acetyltransferase-like domain"/>
    <property type="match status" value="1"/>
</dbReference>
<comment type="similarity">
    <text evidence="2 10">Belongs to the carnitine/choline acetyltransferase family.</text>
</comment>
<keyword evidence="3" id="KW-0813">Transport</keyword>
<protein>
    <recommendedName>
        <fullName evidence="11">Choline/carnitine acyltransferase domain-containing protein</fullName>
    </recommendedName>
</protein>
<comment type="catalytic activity">
    <reaction evidence="8">
        <text>4,8-dimethylnonanoyl-CoA + (R)-carnitine = O-4,8-dimethylnonanoyl-(R)-carnitine + CoA</text>
        <dbReference type="Rhea" id="RHEA:44860"/>
        <dbReference type="ChEBI" id="CHEBI:16347"/>
        <dbReference type="ChEBI" id="CHEBI:57287"/>
        <dbReference type="ChEBI" id="CHEBI:77061"/>
        <dbReference type="ChEBI" id="CHEBI:84654"/>
    </reaction>
</comment>
<dbReference type="SUPFAM" id="SSF52777">
    <property type="entry name" value="CoA-dependent acyltransferases"/>
    <property type="match status" value="2"/>
</dbReference>
<dbReference type="AlphaFoldDB" id="A0A8I6S1M0"/>
<dbReference type="InterPro" id="IPR039551">
    <property type="entry name" value="Cho/carn_acyl_trans"/>
</dbReference>
<evidence type="ECO:0000256" key="4">
    <source>
        <dbReference type="ARBA" id="ARBA00022679"/>
    </source>
</evidence>
<dbReference type="PROSITE" id="PS00440">
    <property type="entry name" value="ACYLTRANSF_C_2"/>
    <property type="match status" value="1"/>
</dbReference>
<dbReference type="InterPro" id="IPR023213">
    <property type="entry name" value="CAT-like_dom_sf"/>
</dbReference>
<evidence type="ECO:0000256" key="5">
    <source>
        <dbReference type="ARBA" id="ARBA00022832"/>
    </source>
</evidence>
<dbReference type="GeneID" id="106670487"/>
<dbReference type="Gene3D" id="1.10.275.20">
    <property type="entry name" value="Choline/Carnitine o-acyltransferase"/>
    <property type="match status" value="1"/>
</dbReference>
<dbReference type="InterPro" id="IPR042572">
    <property type="entry name" value="Carn_acyl_trans_N"/>
</dbReference>
<evidence type="ECO:0000256" key="3">
    <source>
        <dbReference type="ARBA" id="ARBA00022448"/>
    </source>
</evidence>
<name>A0A8I6S1M0_CIMLE</name>
<keyword evidence="5" id="KW-0276">Fatty acid metabolism</keyword>
<dbReference type="OrthoDB" id="240216at2759"/>
<dbReference type="GO" id="GO:0006635">
    <property type="term" value="P:fatty acid beta-oxidation"/>
    <property type="evidence" value="ECO:0007669"/>
    <property type="project" value="UniProtKB-UniPathway"/>
</dbReference>
<dbReference type="RefSeq" id="XP_014256388.1">
    <property type="nucleotide sequence ID" value="XM_014400902.2"/>
</dbReference>
<keyword evidence="7 10" id="KW-0012">Acyltransferase</keyword>
<keyword evidence="6" id="KW-0443">Lipid metabolism</keyword>
<dbReference type="GO" id="GO:0005739">
    <property type="term" value="C:mitochondrion"/>
    <property type="evidence" value="ECO:0007669"/>
    <property type="project" value="TreeGrafter"/>
</dbReference>
<dbReference type="PANTHER" id="PTHR22589">
    <property type="entry name" value="CARNITINE O-ACYLTRANSFERASE"/>
    <property type="match status" value="1"/>
</dbReference>
<comment type="pathway">
    <text evidence="1">Lipid metabolism; fatty acid beta-oxidation.</text>
</comment>
<evidence type="ECO:0000256" key="2">
    <source>
        <dbReference type="ARBA" id="ARBA00005232"/>
    </source>
</evidence>
<evidence type="ECO:0000256" key="8">
    <source>
        <dbReference type="ARBA" id="ARBA00048999"/>
    </source>
</evidence>
<dbReference type="PANTHER" id="PTHR22589:SF16">
    <property type="entry name" value="CARNITINE O-PALMITOYLTRANSFERASE 2, MITOCHONDRIAL"/>
    <property type="match status" value="1"/>
</dbReference>
<dbReference type="InterPro" id="IPR042231">
    <property type="entry name" value="Cho/carn_acyl_trans_2"/>
</dbReference>
<feature type="active site" description="Proton acceptor" evidence="9">
    <location>
        <position position="372"/>
    </location>
</feature>
<dbReference type="Gene3D" id="1.20.1280.180">
    <property type="match status" value="1"/>
</dbReference>
<dbReference type="EnsemblMetazoa" id="XM_014400902.2">
    <property type="protein sequence ID" value="XP_014256388.1"/>
    <property type="gene ID" value="LOC106670487"/>
</dbReference>
<reference evidence="12" key="1">
    <citation type="submission" date="2022-01" db="UniProtKB">
        <authorList>
            <consortium name="EnsemblMetazoa"/>
        </authorList>
    </citation>
    <scope>IDENTIFICATION</scope>
</reference>
<keyword evidence="13" id="KW-1185">Reference proteome</keyword>
<evidence type="ECO:0000256" key="7">
    <source>
        <dbReference type="ARBA" id="ARBA00023315"/>
    </source>
</evidence>
<sequence>MKLLHLKNNLTRAHPTASECLRFFSTRPDDYQYIQRSKVPTLHFQKSLPRLPIPELSNSCARYLKAQRPLLLDKEYSRVEKTVKEFEKYDGPSLQAELVETDKNNRHTSYISAPWFEMYLKDRKPLPINYNPFLVFIDGPKPEYNTQLLRGTNLLISSLRFMKSLRSNLLEPEVYHMNPKKSDTSFFRTVTGMLPSSVSWYGAYLFKAFPLDMVQYENLFNTSRIPEAGMDRLYHDADTKYIIVMKGGHFFKMNVLDESGDILDPQTIFTCLKYILNKDLSPAEHPVGILTTENRDKWADERRHLKNIGNADLLRTIDGAIFNLIFEDDEPTTEYAKLIQKYLHSDGVNRWFDKSFSMIVCKNGIAGLNFEHSWGDGVAILRYFQDIYKDSTEKPRVHPDAQCNNVSPETLVSQLVFKLDDKSKKAISDAKKKYNQVTSSLGIQLHECLHFGRNLCKVHKISPDLVMQLAFQIAHYKLSGRLVSTYESCSTAAFKHGRTETMRPCTVETAAVCKAFESSVKPGKLELLEMVKQCSKVHGNLIKEAAMGQGFDRHFFALHLIAQKRKKVPDMFADPLFSALNHYVLSTSTLSSDVVMLGAFGPVVQDGYGIGYSIWNERLGCIVSNYKENTDGPGLIRCIEQSLSEIHNILK</sequence>
<keyword evidence="4 10" id="KW-0808">Transferase</keyword>
<dbReference type="Gene3D" id="3.30.559.70">
    <property type="entry name" value="Choline/Carnitine o-acyltransferase, domain 2"/>
    <property type="match status" value="1"/>
</dbReference>
<feature type="domain" description="Choline/carnitine acyltransferase" evidence="11">
    <location>
        <begin position="51"/>
        <end position="640"/>
    </location>
</feature>
<dbReference type="OMA" id="HILVMRR"/>
<evidence type="ECO:0000256" key="1">
    <source>
        <dbReference type="ARBA" id="ARBA00005005"/>
    </source>
</evidence>